<keyword evidence="3 5" id="KW-0328">Glycosyltransferase</keyword>
<accession>A0A2G2YFI3</accession>
<dbReference type="GO" id="GO:0047262">
    <property type="term" value="F:polygalacturonate 4-alpha-galacturonosyltransferase activity"/>
    <property type="evidence" value="ECO:0007669"/>
    <property type="project" value="InterPro"/>
</dbReference>
<organism evidence="6 7">
    <name type="scientific">Capsicum annuum</name>
    <name type="common">Capsicum pepper</name>
    <dbReference type="NCBI Taxonomy" id="4072"/>
    <lineage>
        <taxon>Eukaryota</taxon>
        <taxon>Viridiplantae</taxon>
        <taxon>Streptophyta</taxon>
        <taxon>Embryophyta</taxon>
        <taxon>Tracheophyta</taxon>
        <taxon>Spermatophyta</taxon>
        <taxon>Magnoliopsida</taxon>
        <taxon>eudicotyledons</taxon>
        <taxon>Gunneridae</taxon>
        <taxon>Pentapetalae</taxon>
        <taxon>asterids</taxon>
        <taxon>lamiids</taxon>
        <taxon>Solanales</taxon>
        <taxon>Solanaceae</taxon>
        <taxon>Solanoideae</taxon>
        <taxon>Capsiceae</taxon>
        <taxon>Capsicum</taxon>
    </lineage>
</organism>
<reference evidence="6 7" key="2">
    <citation type="journal article" date="2017" name="Genome Biol.">
        <title>New reference genome sequences of hot pepper reveal the massive evolution of plant disease-resistance genes by retroduplication.</title>
        <authorList>
            <person name="Kim S."/>
            <person name="Park J."/>
            <person name="Yeom S.I."/>
            <person name="Kim Y.M."/>
            <person name="Seo E."/>
            <person name="Kim K.T."/>
            <person name="Kim M.S."/>
            <person name="Lee J.M."/>
            <person name="Cheong K."/>
            <person name="Shin H.S."/>
            <person name="Kim S.B."/>
            <person name="Han K."/>
            <person name="Lee J."/>
            <person name="Park M."/>
            <person name="Lee H.A."/>
            <person name="Lee H.Y."/>
            <person name="Lee Y."/>
            <person name="Oh S."/>
            <person name="Lee J.H."/>
            <person name="Choi E."/>
            <person name="Choi E."/>
            <person name="Lee S.E."/>
            <person name="Jeon J."/>
            <person name="Kim H."/>
            <person name="Choi G."/>
            <person name="Song H."/>
            <person name="Lee J."/>
            <person name="Lee S.C."/>
            <person name="Kwon J.K."/>
            <person name="Lee H.Y."/>
            <person name="Koo N."/>
            <person name="Hong Y."/>
            <person name="Kim R.W."/>
            <person name="Kang W.H."/>
            <person name="Huh J.H."/>
            <person name="Kang B.C."/>
            <person name="Yang T.J."/>
            <person name="Lee Y.H."/>
            <person name="Bennetzen J.L."/>
            <person name="Choi D."/>
        </authorList>
    </citation>
    <scope>NUCLEOTIDE SEQUENCE [LARGE SCALE GENOMIC DNA]</scope>
    <source>
        <strain evidence="7">cv. CM334</strain>
    </source>
</reference>
<comment type="subcellular location">
    <subcellularLocation>
        <location evidence="5">Golgi apparatus membrane</location>
        <topology evidence="5">Single-pass type II membrane protein</topology>
    </subcellularLocation>
</comment>
<evidence type="ECO:0000313" key="6">
    <source>
        <dbReference type="EMBL" id="PHT68485.1"/>
    </source>
</evidence>
<reference evidence="6 7" key="1">
    <citation type="journal article" date="2014" name="Nat. Genet.">
        <title>Genome sequence of the hot pepper provides insights into the evolution of pungency in Capsicum species.</title>
        <authorList>
            <person name="Kim S."/>
            <person name="Park M."/>
            <person name="Yeom S.I."/>
            <person name="Kim Y.M."/>
            <person name="Lee J.M."/>
            <person name="Lee H.A."/>
            <person name="Seo E."/>
            <person name="Choi J."/>
            <person name="Cheong K."/>
            <person name="Kim K.T."/>
            <person name="Jung K."/>
            <person name="Lee G.W."/>
            <person name="Oh S.K."/>
            <person name="Bae C."/>
            <person name="Kim S.B."/>
            <person name="Lee H.Y."/>
            <person name="Kim S.Y."/>
            <person name="Kim M.S."/>
            <person name="Kang B.C."/>
            <person name="Jo Y.D."/>
            <person name="Yang H.B."/>
            <person name="Jeong H.J."/>
            <person name="Kang W.H."/>
            <person name="Kwon J.K."/>
            <person name="Shin C."/>
            <person name="Lim J.Y."/>
            <person name="Park J.H."/>
            <person name="Huh J.H."/>
            <person name="Kim J.S."/>
            <person name="Kim B.D."/>
            <person name="Cohen O."/>
            <person name="Paran I."/>
            <person name="Suh M.C."/>
            <person name="Lee S.B."/>
            <person name="Kim Y.K."/>
            <person name="Shin Y."/>
            <person name="Noh S.J."/>
            <person name="Park J."/>
            <person name="Seo Y.S."/>
            <person name="Kwon S.Y."/>
            <person name="Kim H.A."/>
            <person name="Park J.M."/>
            <person name="Kim H.J."/>
            <person name="Choi S.B."/>
            <person name="Bosland P.W."/>
            <person name="Reeves G."/>
            <person name="Jo S.H."/>
            <person name="Lee B.W."/>
            <person name="Cho H.T."/>
            <person name="Choi H.S."/>
            <person name="Lee M.S."/>
            <person name="Yu Y."/>
            <person name="Do Choi Y."/>
            <person name="Park B.S."/>
            <person name="van Deynze A."/>
            <person name="Ashrafi H."/>
            <person name="Hill T."/>
            <person name="Kim W.T."/>
            <person name="Pai H.S."/>
            <person name="Ahn H.K."/>
            <person name="Yeam I."/>
            <person name="Giovannoni J.J."/>
            <person name="Rose J.K."/>
            <person name="Sorensen I."/>
            <person name="Lee S.J."/>
            <person name="Kim R.W."/>
            <person name="Choi I.Y."/>
            <person name="Choi B.S."/>
            <person name="Lim J.S."/>
            <person name="Lee Y.H."/>
            <person name="Choi D."/>
        </authorList>
    </citation>
    <scope>NUCLEOTIDE SEQUENCE [LARGE SCALE GENOMIC DNA]</scope>
    <source>
        <strain evidence="7">cv. CM334</strain>
    </source>
</reference>
<proteinExistence type="inferred from homology"/>
<dbReference type="PANTHER" id="PTHR32116">
    <property type="entry name" value="GALACTURONOSYLTRANSFERASE 4-RELATED"/>
    <property type="match status" value="1"/>
</dbReference>
<dbReference type="InterPro" id="IPR029993">
    <property type="entry name" value="GAUT"/>
</dbReference>
<protein>
    <recommendedName>
        <fullName evidence="5">Hexosyltransferase</fullName>
        <ecNumber evidence="5">2.4.1.-</ecNumber>
    </recommendedName>
</protein>
<dbReference type="SUPFAM" id="SSF53448">
    <property type="entry name" value="Nucleotide-diphospho-sugar transferases"/>
    <property type="match status" value="1"/>
</dbReference>
<dbReference type="STRING" id="4072.A0A2G2YFI3"/>
<evidence type="ECO:0000256" key="1">
    <source>
        <dbReference type="ARBA" id="ARBA00004877"/>
    </source>
</evidence>
<dbReference type="GO" id="GO:0000139">
    <property type="term" value="C:Golgi membrane"/>
    <property type="evidence" value="ECO:0007669"/>
    <property type="project" value="UniProtKB-SubCell"/>
</dbReference>
<sequence>MDDILSKDEVIINDSELKSDLAKSKKLEKVGEIKVTIGKSLNLINKDELCYKKGKEAETLLARILEPPFHSHMGWRKSFKMKNLNLNSSFELWNPGVLSPSLIAFKGYVHRIDHSWHIAYLGYRSIINVIESILEDGAVIYFSEPAKPWLEIGAPEMRSLWNRHVNLSNEFISKCRIVG</sequence>
<dbReference type="Gramene" id="PHT68485">
    <property type="protein sequence ID" value="PHT68485"/>
    <property type="gene ID" value="T459_27972"/>
</dbReference>
<keyword evidence="5" id="KW-0961">Cell wall biogenesis/degradation</keyword>
<comment type="similarity">
    <text evidence="2 5">Belongs to the glycosyltransferase 8 family.</text>
</comment>
<keyword evidence="4" id="KW-0808">Transferase</keyword>
<dbReference type="GO" id="GO:0045489">
    <property type="term" value="P:pectin biosynthetic process"/>
    <property type="evidence" value="ECO:0007669"/>
    <property type="project" value="UniProtKB-UniPathway"/>
</dbReference>
<dbReference type="InterPro" id="IPR029044">
    <property type="entry name" value="Nucleotide-diphossugar_trans"/>
</dbReference>
<keyword evidence="7" id="KW-1185">Reference proteome</keyword>
<evidence type="ECO:0000256" key="2">
    <source>
        <dbReference type="ARBA" id="ARBA00006351"/>
    </source>
</evidence>
<dbReference type="UniPathway" id="UPA00845"/>
<gene>
    <name evidence="6" type="ORF">T459_27972</name>
</gene>
<dbReference type="EMBL" id="AYRZ02000011">
    <property type="protein sequence ID" value="PHT68485.1"/>
    <property type="molecule type" value="Genomic_DNA"/>
</dbReference>
<dbReference type="InterPro" id="IPR002495">
    <property type="entry name" value="Glyco_trans_8"/>
</dbReference>
<comment type="pathway">
    <text evidence="1 5">Glycan metabolism; pectin biosynthesis.</text>
</comment>
<dbReference type="Proteomes" id="UP000222542">
    <property type="component" value="Unassembled WGS sequence"/>
</dbReference>
<dbReference type="Gene3D" id="3.90.550.10">
    <property type="entry name" value="Spore Coat Polysaccharide Biosynthesis Protein SpsA, Chain A"/>
    <property type="match status" value="1"/>
</dbReference>
<keyword evidence="5" id="KW-0333">Golgi apparatus</keyword>
<evidence type="ECO:0000256" key="5">
    <source>
        <dbReference type="RuleBase" id="RU362027"/>
    </source>
</evidence>
<dbReference type="GO" id="GO:0071555">
    <property type="term" value="P:cell wall organization"/>
    <property type="evidence" value="ECO:0007669"/>
    <property type="project" value="UniProtKB-KW"/>
</dbReference>
<evidence type="ECO:0000256" key="4">
    <source>
        <dbReference type="ARBA" id="ARBA00022679"/>
    </source>
</evidence>
<evidence type="ECO:0000313" key="7">
    <source>
        <dbReference type="Proteomes" id="UP000222542"/>
    </source>
</evidence>
<evidence type="ECO:0000256" key="3">
    <source>
        <dbReference type="ARBA" id="ARBA00022676"/>
    </source>
</evidence>
<dbReference type="Pfam" id="PF01501">
    <property type="entry name" value="Glyco_transf_8"/>
    <property type="match status" value="1"/>
</dbReference>
<dbReference type="AlphaFoldDB" id="A0A2G2YFI3"/>
<comment type="caution">
    <text evidence="6">The sequence shown here is derived from an EMBL/GenBank/DDBJ whole genome shotgun (WGS) entry which is preliminary data.</text>
</comment>
<dbReference type="PANTHER" id="PTHR32116:SF30">
    <property type="entry name" value="GALACTURONOSYLTRANSFERASE 15-RELATED"/>
    <property type="match status" value="1"/>
</dbReference>
<dbReference type="EC" id="2.4.1.-" evidence="5"/>
<name>A0A2G2YFI3_CAPAN</name>